<dbReference type="EMBL" id="JBHSTI010000008">
    <property type="protein sequence ID" value="MFC6237500.1"/>
    <property type="molecule type" value="Genomic_DNA"/>
</dbReference>
<evidence type="ECO:0000313" key="2">
    <source>
        <dbReference type="Proteomes" id="UP001596138"/>
    </source>
</evidence>
<name>A0ABW1SZQ8_9ACTN</name>
<reference evidence="2" key="1">
    <citation type="journal article" date="2019" name="Int. J. Syst. Evol. Microbiol.">
        <title>The Global Catalogue of Microorganisms (GCM) 10K type strain sequencing project: providing services to taxonomists for standard genome sequencing and annotation.</title>
        <authorList>
            <consortium name="The Broad Institute Genomics Platform"/>
            <consortium name="The Broad Institute Genome Sequencing Center for Infectious Disease"/>
            <person name="Wu L."/>
            <person name="Ma J."/>
        </authorList>
    </citation>
    <scope>NUCLEOTIDE SEQUENCE [LARGE SCALE GENOMIC DNA]</scope>
    <source>
        <strain evidence="2">CGMCC 4.7317</strain>
    </source>
</reference>
<keyword evidence="2" id="KW-1185">Reference proteome</keyword>
<dbReference type="RefSeq" id="WP_386764853.1">
    <property type="nucleotide sequence ID" value="NZ_JBHSTI010000008.1"/>
</dbReference>
<evidence type="ECO:0000313" key="1">
    <source>
        <dbReference type="EMBL" id="MFC6237500.1"/>
    </source>
</evidence>
<accession>A0ABW1SZQ8</accession>
<proteinExistence type="predicted"/>
<protein>
    <submittedName>
        <fullName evidence="1">Uncharacterized protein</fullName>
    </submittedName>
</protein>
<organism evidence="1 2">
    <name type="scientific">Longivirga aurantiaca</name>
    <dbReference type="NCBI Taxonomy" id="1837743"/>
    <lineage>
        <taxon>Bacteria</taxon>
        <taxon>Bacillati</taxon>
        <taxon>Actinomycetota</taxon>
        <taxon>Actinomycetes</taxon>
        <taxon>Sporichthyales</taxon>
        <taxon>Sporichthyaceae</taxon>
        <taxon>Longivirga</taxon>
    </lineage>
</organism>
<dbReference type="Proteomes" id="UP001596138">
    <property type="component" value="Unassembled WGS sequence"/>
</dbReference>
<sequence>MDWTAFRSTPAFGYLIVGLVILYAGAREVAPGDLPSIALALELATTVCTRGVDLVIGPVLPSALTAAGLTLPSGVEHRDGDDDLETWTGAAISPGDFLVVPFDGTSIGAAADRVDRSLRSLLAVNHNPETAAALALSPMNLPVGRSLGA</sequence>
<gene>
    <name evidence="1" type="ORF">ACFQGU_06395</name>
</gene>
<comment type="caution">
    <text evidence="1">The sequence shown here is derived from an EMBL/GenBank/DDBJ whole genome shotgun (WGS) entry which is preliminary data.</text>
</comment>